<dbReference type="EMBL" id="GEDG01023295">
    <property type="protein sequence ID" value="JAP16853.1"/>
    <property type="molecule type" value="Transcribed_RNA"/>
</dbReference>
<dbReference type="AlphaFoldDB" id="A0A0V0H904"/>
<sequence length="97" mass="10750">MYIAVLNLQRLSYLRRRSIKGGTVLLHTQESRRSVMLGGEPIGLKNYYWGAIELSYTTPSVSLTGSVPRMVSFSAVGKAINGCKHHKQLNIMIIISA</sequence>
<name>A0A0V0H904_SOLCH</name>
<evidence type="ECO:0000313" key="1">
    <source>
        <dbReference type="EMBL" id="JAP16853.1"/>
    </source>
</evidence>
<reference evidence="1" key="1">
    <citation type="submission" date="2015-12" db="EMBL/GenBank/DDBJ databases">
        <title>Gene expression during late stages of embryo sac development: a critical building block for successful pollen-pistil interactions.</title>
        <authorList>
            <person name="Liu Y."/>
            <person name="Joly V."/>
            <person name="Sabar M."/>
            <person name="Matton D.P."/>
        </authorList>
    </citation>
    <scope>NUCLEOTIDE SEQUENCE</scope>
</reference>
<accession>A0A0V0H904</accession>
<organism evidence="1">
    <name type="scientific">Solanum chacoense</name>
    <name type="common">Chaco potato</name>
    <dbReference type="NCBI Taxonomy" id="4108"/>
    <lineage>
        <taxon>Eukaryota</taxon>
        <taxon>Viridiplantae</taxon>
        <taxon>Streptophyta</taxon>
        <taxon>Embryophyta</taxon>
        <taxon>Tracheophyta</taxon>
        <taxon>Spermatophyta</taxon>
        <taxon>Magnoliopsida</taxon>
        <taxon>eudicotyledons</taxon>
        <taxon>Gunneridae</taxon>
        <taxon>Pentapetalae</taxon>
        <taxon>asterids</taxon>
        <taxon>lamiids</taxon>
        <taxon>Solanales</taxon>
        <taxon>Solanaceae</taxon>
        <taxon>Solanoideae</taxon>
        <taxon>Solaneae</taxon>
        <taxon>Solanum</taxon>
    </lineage>
</organism>
<proteinExistence type="predicted"/>
<protein>
    <submittedName>
        <fullName evidence="1">Putative ovule protein</fullName>
    </submittedName>
</protein>